<organism evidence="11">
    <name type="scientific">anaerobic digester metagenome</name>
    <dbReference type="NCBI Taxonomy" id="1263854"/>
    <lineage>
        <taxon>unclassified sequences</taxon>
        <taxon>metagenomes</taxon>
        <taxon>ecological metagenomes</taxon>
    </lineage>
</organism>
<evidence type="ECO:0000313" key="11">
    <source>
        <dbReference type="EMBL" id="VFU17238.1"/>
    </source>
</evidence>
<dbReference type="GO" id="GO:0008360">
    <property type="term" value="P:regulation of cell shape"/>
    <property type="evidence" value="ECO:0007669"/>
    <property type="project" value="InterPro"/>
</dbReference>
<dbReference type="GO" id="GO:0008764">
    <property type="term" value="F:UDP-N-acetylmuramoylalanine-D-glutamate ligase activity"/>
    <property type="evidence" value="ECO:0007669"/>
    <property type="project" value="UniProtKB-EC"/>
</dbReference>
<dbReference type="InterPro" id="IPR036615">
    <property type="entry name" value="Mur_ligase_C_dom_sf"/>
</dbReference>
<comment type="pathway">
    <text evidence="2">Cell wall biogenesis; peptidoglycan biosynthesis.</text>
</comment>
<evidence type="ECO:0000256" key="1">
    <source>
        <dbReference type="ARBA" id="ARBA00004496"/>
    </source>
</evidence>
<feature type="domain" description="Mur ligase C-terminal" evidence="9">
    <location>
        <begin position="289"/>
        <end position="399"/>
    </location>
</feature>
<evidence type="ECO:0000256" key="2">
    <source>
        <dbReference type="ARBA" id="ARBA00004752"/>
    </source>
</evidence>
<evidence type="ECO:0000256" key="4">
    <source>
        <dbReference type="ARBA" id="ARBA00022598"/>
    </source>
</evidence>
<dbReference type="InterPro" id="IPR005762">
    <property type="entry name" value="MurD"/>
</dbReference>
<keyword evidence="6" id="KW-0547">Nucleotide-binding</keyword>
<dbReference type="GO" id="GO:0005524">
    <property type="term" value="F:ATP binding"/>
    <property type="evidence" value="ECO:0007669"/>
    <property type="project" value="UniProtKB-KW"/>
</dbReference>
<evidence type="ECO:0000256" key="3">
    <source>
        <dbReference type="ARBA" id="ARBA00022490"/>
    </source>
</evidence>
<dbReference type="Gene3D" id="3.90.190.20">
    <property type="entry name" value="Mur ligase, C-terminal domain"/>
    <property type="match status" value="1"/>
</dbReference>
<dbReference type="Pfam" id="PF02875">
    <property type="entry name" value="Mur_ligase_C"/>
    <property type="match status" value="1"/>
</dbReference>
<dbReference type="EMBL" id="CAADRM010000130">
    <property type="protein sequence ID" value="VFU17238.1"/>
    <property type="molecule type" value="Genomic_DNA"/>
</dbReference>
<proteinExistence type="inferred from homology"/>
<dbReference type="GO" id="GO:0009252">
    <property type="term" value="P:peptidoglycan biosynthetic process"/>
    <property type="evidence" value="ECO:0007669"/>
    <property type="project" value="UniProtKB-UniPathway"/>
</dbReference>
<evidence type="ECO:0000259" key="9">
    <source>
        <dbReference type="Pfam" id="PF02875"/>
    </source>
</evidence>
<accession>A0A485M4M3</accession>
<dbReference type="AlphaFoldDB" id="A0A485M4M3"/>
<dbReference type="PROSITE" id="PS01011">
    <property type="entry name" value="FOLYLPOLYGLU_SYNT_1"/>
    <property type="match status" value="1"/>
</dbReference>
<dbReference type="Pfam" id="PF08245">
    <property type="entry name" value="Mur_ligase_M"/>
    <property type="match status" value="1"/>
</dbReference>
<keyword evidence="5" id="KW-0132">Cell division</keyword>
<dbReference type="Pfam" id="PF21799">
    <property type="entry name" value="MurD-like_N"/>
    <property type="match status" value="1"/>
</dbReference>
<evidence type="ECO:0000256" key="6">
    <source>
        <dbReference type="ARBA" id="ARBA00022741"/>
    </source>
</evidence>
<gene>
    <name evidence="11" type="primary">murD</name>
    <name evidence="11" type="ORF">SCFA_640014</name>
</gene>
<dbReference type="GO" id="GO:0004326">
    <property type="term" value="F:tetrahydrofolylpolyglutamate synthase activity"/>
    <property type="evidence" value="ECO:0007669"/>
    <property type="project" value="InterPro"/>
</dbReference>
<sequence>MRVVVWGTGQTGLNTAREMIKQGHEVRLVDEKPAQAGLDLPVTLLSKDDMLWADLVIPSPGIPKHHPMLGLAKKVLSEVEVASSLLTGTLIAITGTNGKTTTTTLIHQILCRAGLDAGIGGNISPPLISLVERNPRYVVAEISTFQMEWIERFRPHIGVCLNITPDHLDRYRDMDEYVLYKKIMFKNQEEGDIAVLNDDDPYLKDVGGRARRAGFSFSSPSSQDGAFIQGSRIFFKGSIEGPGPLLPQDRELGNGLKEDMLASALVARLLDIDSEAAQEVFAAFPGIHHRYEHVATIDGVTFVDDSKATNVGALETALSGMQSRVILILGGKDKGGDFSHIAKRFREKIRLAVVLGEAAGRIRQEIEDFVETEAATDMQQAVRTAFEKAESGDTVLLSPGCASFDMFNSYAHRGDVFRQCVYSIR</sequence>
<comment type="subcellular location">
    <subcellularLocation>
        <location evidence="1">Cytoplasm</location>
    </subcellularLocation>
</comment>
<dbReference type="InterPro" id="IPR004101">
    <property type="entry name" value="Mur_ligase_C"/>
</dbReference>
<keyword evidence="8" id="KW-0131">Cell cycle</keyword>
<keyword evidence="3" id="KW-0963">Cytoplasm</keyword>
<dbReference type="InterPro" id="IPR018109">
    <property type="entry name" value="Folylpolyglutamate_synth_CS"/>
</dbReference>
<dbReference type="NCBIfam" id="TIGR01087">
    <property type="entry name" value="murD"/>
    <property type="match status" value="1"/>
</dbReference>
<dbReference type="InterPro" id="IPR036565">
    <property type="entry name" value="Mur-like_cat_sf"/>
</dbReference>
<dbReference type="Gene3D" id="3.40.1190.10">
    <property type="entry name" value="Mur-like, catalytic domain"/>
    <property type="match status" value="1"/>
</dbReference>
<dbReference type="SUPFAM" id="SSF53244">
    <property type="entry name" value="MurD-like peptide ligases, peptide-binding domain"/>
    <property type="match status" value="1"/>
</dbReference>
<evidence type="ECO:0000259" key="10">
    <source>
        <dbReference type="Pfam" id="PF08245"/>
    </source>
</evidence>
<dbReference type="HAMAP" id="MF_00639">
    <property type="entry name" value="MurD"/>
    <property type="match status" value="1"/>
</dbReference>
<dbReference type="PANTHER" id="PTHR43692:SF1">
    <property type="entry name" value="UDP-N-ACETYLMURAMOYLALANINE--D-GLUTAMATE LIGASE"/>
    <property type="match status" value="1"/>
</dbReference>
<keyword evidence="4 11" id="KW-0436">Ligase</keyword>
<dbReference type="Gene3D" id="3.40.50.720">
    <property type="entry name" value="NAD(P)-binding Rossmann-like Domain"/>
    <property type="match status" value="1"/>
</dbReference>
<name>A0A485M4M3_9ZZZZ</name>
<reference evidence="11" key="1">
    <citation type="submission" date="2019-03" db="EMBL/GenBank/DDBJ databases">
        <authorList>
            <person name="Hao L."/>
        </authorList>
    </citation>
    <scope>NUCLEOTIDE SEQUENCE</scope>
</reference>
<keyword evidence="7" id="KW-0067">ATP-binding</keyword>
<evidence type="ECO:0000256" key="8">
    <source>
        <dbReference type="ARBA" id="ARBA00023306"/>
    </source>
</evidence>
<dbReference type="SUPFAM" id="SSF53623">
    <property type="entry name" value="MurD-like peptide ligases, catalytic domain"/>
    <property type="match status" value="1"/>
</dbReference>
<evidence type="ECO:0000256" key="5">
    <source>
        <dbReference type="ARBA" id="ARBA00022618"/>
    </source>
</evidence>
<protein>
    <submittedName>
        <fullName evidence="11">UDP-N-acetylmuramoylalanine--D-glutamate ligase</fullName>
        <ecNumber evidence="11">6.3.2.9</ecNumber>
    </submittedName>
</protein>
<feature type="domain" description="Mur ligase central" evidence="10">
    <location>
        <begin position="93"/>
        <end position="226"/>
    </location>
</feature>
<dbReference type="SUPFAM" id="SSF51984">
    <property type="entry name" value="MurCD N-terminal domain"/>
    <property type="match status" value="1"/>
</dbReference>
<dbReference type="GO" id="GO:0005737">
    <property type="term" value="C:cytoplasm"/>
    <property type="evidence" value="ECO:0007669"/>
    <property type="project" value="UniProtKB-SubCell"/>
</dbReference>
<dbReference type="GO" id="GO:0051301">
    <property type="term" value="P:cell division"/>
    <property type="evidence" value="ECO:0007669"/>
    <property type="project" value="UniProtKB-KW"/>
</dbReference>
<dbReference type="PANTHER" id="PTHR43692">
    <property type="entry name" value="UDP-N-ACETYLMURAMOYLALANINE--D-GLUTAMATE LIGASE"/>
    <property type="match status" value="1"/>
</dbReference>
<dbReference type="EC" id="6.3.2.9" evidence="11"/>
<dbReference type="InterPro" id="IPR013221">
    <property type="entry name" value="Mur_ligase_cen"/>
</dbReference>
<evidence type="ECO:0000256" key="7">
    <source>
        <dbReference type="ARBA" id="ARBA00022840"/>
    </source>
</evidence>
<dbReference type="UniPathway" id="UPA00219"/>